<keyword evidence="5" id="KW-0511">Multifunctional enzyme</keyword>
<dbReference type="SUPFAM" id="SSF55048">
    <property type="entry name" value="Probable ACP-binding domain of malonyl-CoA ACP transacylase"/>
    <property type="match status" value="1"/>
</dbReference>
<dbReference type="SMART" id="SM00823">
    <property type="entry name" value="PKS_PP"/>
    <property type="match status" value="1"/>
</dbReference>
<dbReference type="Gene3D" id="3.40.366.10">
    <property type="entry name" value="Malonyl-Coenzyme A Acyl Carrier Protein, domain 2"/>
    <property type="match status" value="1"/>
</dbReference>
<dbReference type="SUPFAM" id="SSF53901">
    <property type="entry name" value="Thiolase-like"/>
    <property type="match status" value="2"/>
</dbReference>
<feature type="domain" description="PKS/mFAS DH" evidence="9">
    <location>
        <begin position="831"/>
        <end position="1149"/>
    </location>
</feature>
<keyword evidence="11" id="KW-1185">Reference proteome</keyword>
<dbReference type="InterPro" id="IPR057326">
    <property type="entry name" value="KR_dom"/>
</dbReference>
<dbReference type="Pfam" id="PF08659">
    <property type="entry name" value="KR"/>
    <property type="match status" value="1"/>
</dbReference>
<dbReference type="InterPro" id="IPR016036">
    <property type="entry name" value="Malonyl_transacylase_ACP-bd"/>
</dbReference>
<dbReference type="InterPro" id="IPR029058">
    <property type="entry name" value="AB_hydrolase_fold"/>
</dbReference>
<dbReference type="Pfam" id="PF00698">
    <property type="entry name" value="Acyl_transf_1"/>
    <property type="match status" value="1"/>
</dbReference>
<keyword evidence="2" id="KW-0597">Phosphoprotein</keyword>
<sequence length="2831" mass="312140">MRLYESVLNGDVAHHPAYDDKSIAVVGLSCRFPGDATNPEQFWELLCKGRSAISHIPRDRWNSDGFYCASKGRQNTSITNRAHFLKEDVSVFDAKFFSITQQEAASMDPQQRLMLEVSYEAFENAGVTLDKLAKSKTGFLSPDGLCKAFDASADGYGRGEGFAALVLKPVEKAIRDGDTIRAIIRGSATNQDGKTRSMTMPNGEAQEELIREAYRSAGLDFKDTSYFEAHIGHLESVAGLAGIIKSIQILEHGLIPPSLHFHNPNPRIPFKEWRISVPTEEVSWPEEGIRRISVNSFGFGGSNAHIILDDAYHYLSARGIKAPHNTIPTSPKGREVLRSHKEDSSPSLPYMMILSSSDQSGLTRQRQTLLKYLKDNAQIRHESGQEFLRDLAFTLSERRSRLPWKTAFMASTVSELTRALEASTSLEVRSNSEPRLAFIFTGQGAQWAGMGIELLQYRIFRESVESAERYLRKIGCPWSVMEELQREDAISNINQPLYSQTICTVLQVAIVQLLTSWNITPRSVVGHSSGEIAAAYAIGAISQEDAWKVAYWRGKLSSELLKSSPDLTGSMMAVGASAEQAQKWLDELTEGKCVVACVNSPSSVTISGDEAGIDELAAKLKEREIFARKLKVDTAYHSHHMLAVKDPYTKALANMKTKQGPPNGPQMFTSVTGHIISAKELGPSHWVTNLTSPVLFSDAVRELLRYKSREDQNHGCSVDIMVEIGPHSALQGPIRQILSGFGALNTEYRSVMSRGKNAVDTMLTAVCDLVSRNLPADILAINTCNDDYTASFNSPPAPIVTLPSYAWNKTKSYWNESRLTRQIKQRSSPRLSLIGAPLPSFAQLEKQWRGFVRIAEEPWLRDHKIQGSIQYPTASYIAMALEAASQVADKGRAVNRYKLRDIQIRDSITIDEGSQTEFITRLRASASDATTLSEGWLEFSITSSGSDDSLQLHCSGLLDIEYGDSTGAAVSTESTHDEQAMRDLYLLAEEECQVSQDTETFYQDFQSVGLEYGPSFQSLRDIRYDTRGQSYCTIEIVNHGSTPAALPAARPHVIHTTTLNGTIQAAVAAFKGDDGNIKGSLTESYVEEIVVKADIPFEAGARFKGCAKISQQCSSEAVSNIFMLDEGTDQRVISIKGLRFVVEVVSRTLQRDGDSTSLRESPFTCKMDWIPAFDLLSSGKKQEMLDQIHKPDDAEVQHLMKEQQTAHVAIREAIEKANGMRIPNLQLRNFAKWMKQQLNTSSLPLEKDLFADNKLSKSLTEVLCASVDPESLLGTEKSVDKIIDSLRGMRVSQTKLIKIVAIMAQIKPNLAILELGADYTSPFLASARDIPDTVNYTYACPSAIGLQEVKDLTQTFLIPSQLKVLNIDLDVRKQGFEPSSYDIIIGCNVFSNSKSLQRTMANLKGLLKDGGKICIAELTNPGSTVLPVLGGIYEWWKKRDDGSSRPLKLDSIQSVFNDHQFGIDFISSDFDASPLHQTSVLVASATRPKDEVTILQTPNCSKAAQELASKVSQLLQNDGISSQVCAWGSDNIDHKGKRFIALVEFELPFLENLTQRDFEILKRLATEASSLQWVTALPDPERSSALGFARVVRNEIPAIRFQTLQLDTGCATMLDRAAALIHQVESSTTTENEFREIDGVLHVPRVVENRELNERLSQKSPDLDTVELMPLGSTTGSQKLFIRNDGVSESPYFEADELRNNELDEYEIEIGTKASALSRRDVIARTGPASDAALELEASGIVLRVGDQVTQFQAGDFVFALAPGTHRTVLRTRASMCQRIPTGFNFEDVACLSLVNCTAYHALMNIVCIREGQSILIHDAASNFGQAAVQLAKHKDLDIFATIRSASERDLLKDLYNIANDRIFALRDSNFSNSILRMTNGTGADYILNSVVREQLQETWNCLASCGTYLEISSKDASRSMLREMRPPLKDYIFASVNMGHIQSQRPEIMAGILRNTFEFMEQGIIKPATPVPVYPVSQIERAMDLMKSAENLENIALSFSPDDLIPVLCKPKRISLKLSGESTYLIVGGLGDLGRSLARFLVDSGARHICFISRSGTVQDVQKQLVTDLTSSGVDVRVYKCDIASFSALEDTLALCSREMPPISGVIHSALVLRDAILHNMTYTQWVEAVGPKLQGSRNLNELLPRNLDFFVALGSFISVIGGRSQSNYALGGAYQDGLADFRRSLGLRAVTINLGVIKDIGIIARNGAVGAARDWAEAFGLDENELHTLVEHAISVQQTESSSSTPAQIITGIPTIGMVKQAGIPRPYYFDDPKFSILASMGAKQTSLTAEREDIQPSSLSLGVQLKGVTSIAEASKLVLNALVAEVAKLMQVDTGEIDTNKALYSHGVDSLVAVDMAHWIKKEIGADVVLSDITATIPITSFAKDITAKKSVSSDCRMQRIISSEFFNFEYLRVLGTSPFQGAEVGECLEAAHKIRSNDPESWYRAWSEAALKSEEIAETALRTGDREAARWAFLRSSNYRRASEFLLHHNPEDTRLSSTISQSISNFKKACQLFDDPVHFLEIPYENGATLPAYLFMPTSASKLPGKTPVVISTGGFDSTQEELYYFTASGARTRGYATLSFEGPGQGIVVRRDKLHLRPDWEFVVGHVLDHLERIVGEHPEWNLDLSRVAIAGASMGGYFALRGALDPRVSACISIDGFYDLAGLTRARVSGPLMTAIEEQYIPDHIFNTLLWIVLALDFQKQWELGHARLATGIPSPAAAMRTWKNYSMALPDGGTRLSQIKCPVLVTGSRDTMYIPVEAGPQRIYSELTSISGSEKKHELWIPSSPGQGSLQAKVAALAALHTKTFSWLDDVFGIQRESITVRD</sequence>
<dbReference type="SUPFAM" id="SSF50129">
    <property type="entry name" value="GroES-like"/>
    <property type="match status" value="1"/>
</dbReference>
<dbReference type="STRING" id="398673.A0A2P4ZDD3"/>
<gene>
    <name evidence="10" type="ORF">TGAM01_v208791</name>
</gene>
<dbReference type="Pfam" id="PF00109">
    <property type="entry name" value="ketoacyl-synt"/>
    <property type="match status" value="1"/>
</dbReference>
<dbReference type="InterPro" id="IPR020807">
    <property type="entry name" value="PKS_DH"/>
</dbReference>
<dbReference type="Gene3D" id="3.40.50.1820">
    <property type="entry name" value="alpha/beta hydrolase"/>
    <property type="match status" value="1"/>
</dbReference>
<dbReference type="SUPFAM" id="SSF53335">
    <property type="entry name" value="S-adenosyl-L-methionine-dependent methyltransferases"/>
    <property type="match status" value="1"/>
</dbReference>
<feature type="region of interest" description="C-terminal hotdog fold" evidence="6">
    <location>
        <begin position="993"/>
        <end position="1149"/>
    </location>
</feature>
<name>A0A2P4ZDD3_9HYPO</name>
<dbReference type="InterPro" id="IPR036736">
    <property type="entry name" value="ACP-like_sf"/>
</dbReference>
<evidence type="ECO:0000256" key="3">
    <source>
        <dbReference type="ARBA" id="ARBA00022679"/>
    </source>
</evidence>
<evidence type="ECO:0000256" key="1">
    <source>
        <dbReference type="ARBA" id="ARBA00022450"/>
    </source>
</evidence>
<dbReference type="SUPFAM" id="SSF47336">
    <property type="entry name" value="ACP-like"/>
    <property type="match status" value="1"/>
</dbReference>
<evidence type="ECO:0000256" key="4">
    <source>
        <dbReference type="ARBA" id="ARBA00023002"/>
    </source>
</evidence>
<dbReference type="SUPFAM" id="SSF51735">
    <property type="entry name" value="NAD(P)-binding Rossmann-fold domains"/>
    <property type="match status" value="2"/>
</dbReference>
<dbReference type="Gene3D" id="1.20.1440.110">
    <property type="entry name" value="acylaminoacyl peptidase"/>
    <property type="match status" value="1"/>
</dbReference>
<dbReference type="GO" id="GO:0031177">
    <property type="term" value="F:phosphopantetheine binding"/>
    <property type="evidence" value="ECO:0007669"/>
    <property type="project" value="InterPro"/>
</dbReference>
<dbReference type="CDD" id="cd05195">
    <property type="entry name" value="enoyl_red"/>
    <property type="match status" value="1"/>
</dbReference>
<organism evidence="10 11">
    <name type="scientific">Trichoderma gamsii</name>
    <dbReference type="NCBI Taxonomy" id="398673"/>
    <lineage>
        <taxon>Eukaryota</taxon>
        <taxon>Fungi</taxon>
        <taxon>Dikarya</taxon>
        <taxon>Ascomycota</taxon>
        <taxon>Pezizomycotina</taxon>
        <taxon>Sordariomycetes</taxon>
        <taxon>Hypocreomycetidae</taxon>
        <taxon>Hypocreales</taxon>
        <taxon>Hypocreaceae</taxon>
        <taxon>Trichoderma</taxon>
    </lineage>
</organism>
<evidence type="ECO:0000313" key="10">
    <source>
        <dbReference type="EMBL" id="PON22308.1"/>
    </source>
</evidence>
<dbReference type="InterPro" id="IPR020806">
    <property type="entry name" value="PKS_PP-bd"/>
</dbReference>
<dbReference type="SUPFAM" id="SSF53474">
    <property type="entry name" value="alpha/beta-Hydrolases"/>
    <property type="match status" value="1"/>
</dbReference>
<evidence type="ECO:0000256" key="2">
    <source>
        <dbReference type="ARBA" id="ARBA00022553"/>
    </source>
</evidence>
<dbReference type="InterPro" id="IPR011032">
    <property type="entry name" value="GroES-like_sf"/>
</dbReference>
<dbReference type="SMART" id="SM00826">
    <property type="entry name" value="PKS_DH"/>
    <property type="match status" value="1"/>
</dbReference>
<dbReference type="CDD" id="cd00833">
    <property type="entry name" value="PKS"/>
    <property type="match status" value="1"/>
</dbReference>
<dbReference type="InterPro" id="IPR020843">
    <property type="entry name" value="ER"/>
</dbReference>
<dbReference type="Pfam" id="PF23114">
    <property type="entry name" value="NAD-bd_HRPKS_sdrA"/>
    <property type="match status" value="1"/>
</dbReference>
<dbReference type="InterPro" id="IPR032821">
    <property type="entry name" value="PKS_assoc"/>
</dbReference>
<dbReference type="RefSeq" id="XP_024404838.1">
    <property type="nucleotide sequence ID" value="XM_024550410.1"/>
</dbReference>
<dbReference type="GO" id="GO:0006633">
    <property type="term" value="P:fatty acid biosynthetic process"/>
    <property type="evidence" value="ECO:0007669"/>
    <property type="project" value="TreeGrafter"/>
</dbReference>
<dbReference type="InterPro" id="IPR016035">
    <property type="entry name" value="Acyl_Trfase/lysoPLipase"/>
</dbReference>
<dbReference type="InterPro" id="IPR049551">
    <property type="entry name" value="PKS_DH_C"/>
</dbReference>
<dbReference type="InterPro" id="IPR042104">
    <property type="entry name" value="PKS_dehydratase_sf"/>
</dbReference>
<dbReference type="SMART" id="SM00829">
    <property type="entry name" value="PKS_ER"/>
    <property type="match status" value="1"/>
</dbReference>
<comment type="caution">
    <text evidence="10">The sequence shown here is derived from an EMBL/GenBank/DDBJ whole genome shotgun (WGS) entry which is preliminary data.</text>
</comment>
<dbReference type="Pfam" id="PF02801">
    <property type="entry name" value="Ketoacyl-synt_C"/>
    <property type="match status" value="1"/>
</dbReference>
<dbReference type="Pfam" id="PF06500">
    <property type="entry name" value="FrsA-like"/>
    <property type="match status" value="1"/>
</dbReference>
<dbReference type="EMBL" id="JPDN02000039">
    <property type="protein sequence ID" value="PON22308.1"/>
    <property type="molecule type" value="Genomic_DNA"/>
</dbReference>
<dbReference type="Gene3D" id="3.40.50.150">
    <property type="entry name" value="Vaccinia Virus protein VP39"/>
    <property type="match status" value="1"/>
</dbReference>
<evidence type="ECO:0000256" key="6">
    <source>
        <dbReference type="PROSITE-ProRule" id="PRU01363"/>
    </source>
</evidence>
<feature type="domain" description="Ketosynthase family 3 (KS3)" evidence="8">
    <location>
        <begin position="20"/>
        <end position="310"/>
    </location>
</feature>
<dbReference type="InterPro" id="IPR014043">
    <property type="entry name" value="Acyl_transferase_dom"/>
</dbReference>
<dbReference type="SMART" id="SM00825">
    <property type="entry name" value="PKS_KS"/>
    <property type="match status" value="1"/>
</dbReference>
<dbReference type="Pfam" id="PF16197">
    <property type="entry name" value="KAsynt_C_assoc"/>
    <property type="match status" value="1"/>
</dbReference>
<dbReference type="PANTHER" id="PTHR43775">
    <property type="entry name" value="FATTY ACID SYNTHASE"/>
    <property type="match status" value="1"/>
</dbReference>
<dbReference type="SUPFAM" id="SSF52151">
    <property type="entry name" value="FabD/lysophospholipase-like"/>
    <property type="match status" value="1"/>
</dbReference>
<dbReference type="InterPro" id="IPR013968">
    <property type="entry name" value="PKS_KR"/>
</dbReference>
<dbReference type="InterPro" id="IPR036291">
    <property type="entry name" value="NAD(P)-bd_dom_sf"/>
</dbReference>
<dbReference type="Pfam" id="PF21089">
    <property type="entry name" value="PKS_DH_N"/>
    <property type="match status" value="1"/>
</dbReference>
<dbReference type="InterPro" id="IPR050091">
    <property type="entry name" value="PKS_NRPS_Biosynth_Enz"/>
</dbReference>
<evidence type="ECO:0000259" key="8">
    <source>
        <dbReference type="PROSITE" id="PS52004"/>
    </source>
</evidence>
<dbReference type="InterPro" id="IPR020841">
    <property type="entry name" value="PKS_Beta-ketoAc_synthase_dom"/>
</dbReference>
<comment type="caution">
    <text evidence="6">Lacks conserved residue(s) required for the propagation of feature annotation.</text>
</comment>
<dbReference type="GO" id="GO:0016491">
    <property type="term" value="F:oxidoreductase activity"/>
    <property type="evidence" value="ECO:0007669"/>
    <property type="project" value="UniProtKB-KW"/>
</dbReference>
<dbReference type="Gene3D" id="3.90.180.10">
    <property type="entry name" value="Medium-chain alcohol dehydrogenases, catalytic domain"/>
    <property type="match status" value="1"/>
</dbReference>
<reference evidence="10 11" key="1">
    <citation type="journal article" date="2016" name="Genome Announc.">
        <title>Draft Whole-Genome Sequence of Trichoderma gamsii T6085, a Promising Biocontrol Agent of Fusarium Head Blight on Wheat.</title>
        <authorList>
            <person name="Baroncelli R."/>
            <person name="Zapparata A."/>
            <person name="Piaggeschi G."/>
            <person name="Sarrocco S."/>
            <person name="Vannacci G."/>
        </authorList>
    </citation>
    <scope>NUCLEOTIDE SEQUENCE [LARGE SCALE GENOMIC DNA]</scope>
    <source>
        <strain evidence="10 11">T6085</strain>
    </source>
</reference>
<evidence type="ECO:0000259" key="9">
    <source>
        <dbReference type="PROSITE" id="PS52019"/>
    </source>
</evidence>
<evidence type="ECO:0000259" key="7">
    <source>
        <dbReference type="PROSITE" id="PS50075"/>
    </source>
</evidence>
<dbReference type="InterPro" id="IPR014031">
    <property type="entry name" value="Ketoacyl_synth_C"/>
</dbReference>
<dbReference type="InterPro" id="IPR014030">
    <property type="entry name" value="Ketoacyl_synth_N"/>
</dbReference>
<dbReference type="InterPro" id="IPR049552">
    <property type="entry name" value="PKS_DH_N"/>
</dbReference>
<dbReference type="PROSITE" id="PS52004">
    <property type="entry name" value="KS3_2"/>
    <property type="match status" value="1"/>
</dbReference>
<dbReference type="GO" id="GO:0004312">
    <property type="term" value="F:fatty acid synthase activity"/>
    <property type="evidence" value="ECO:0007669"/>
    <property type="project" value="TreeGrafter"/>
</dbReference>
<dbReference type="Gene3D" id="3.40.50.720">
    <property type="entry name" value="NAD(P)-binding Rossmann-like Domain"/>
    <property type="match status" value="3"/>
</dbReference>
<dbReference type="InterPro" id="IPR029063">
    <property type="entry name" value="SAM-dependent_MTases_sf"/>
</dbReference>
<dbReference type="Gene3D" id="1.10.1200.10">
    <property type="entry name" value="ACP-like"/>
    <property type="match status" value="1"/>
</dbReference>
<dbReference type="Pfam" id="PF23297">
    <property type="entry name" value="ACP_SdgA_C"/>
    <property type="match status" value="1"/>
</dbReference>
<proteinExistence type="predicted"/>
<dbReference type="GO" id="GO:0044550">
    <property type="term" value="P:secondary metabolite biosynthetic process"/>
    <property type="evidence" value="ECO:0007669"/>
    <property type="project" value="TreeGrafter"/>
</dbReference>
<dbReference type="PANTHER" id="PTHR43775:SF29">
    <property type="entry name" value="ASPERFURANONE POLYKETIDE SYNTHASE AFOG-RELATED"/>
    <property type="match status" value="1"/>
</dbReference>
<dbReference type="SMART" id="SM00822">
    <property type="entry name" value="PKS_KR"/>
    <property type="match status" value="1"/>
</dbReference>
<evidence type="ECO:0000256" key="5">
    <source>
        <dbReference type="ARBA" id="ARBA00023268"/>
    </source>
</evidence>
<dbReference type="Pfam" id="PF14765">
    <property type="entry name" value="PS-DH"/>
    <property type="match status" value="1"/>
</dbReference>
<dbReference type="Proteomes" id="UP000054821">
    <property type="component" value="Unassembled WGS sequence"/>
</dbReference>
<keyword evidence="4" id="KW-0560">Oxidoreductase</keyword>
<dbReference type="Gene3D" id="3.40.47.10">
    <property type="match status" value="3"/>
</dbReference>
<dbReference type="InterPro" id="IPR009081">
    <property type="entry name" value="PP-bd_ACP"/>
</dbReference>
<keyword evidence="1" id="KW-0596">Phosphopantetheine</keyword>
<dbReference type="InterPro" id="IPR016039">
    <property type="entry name" value="Thiolase-like"/>
</dbReference>
<feature type="domain" description="Carrier" evidence="7">
    <location>
        <begin position="2316"/>
        <end position="2393"/>
    </location>
</feature>
<dbReference type="InterPro" id="IPR049900">
    <property type="entry name" value="PKS_mFAS_DH"/>
</dbReference>
<dbReference type="InterPro" id="IPR056501">
    <property type="entry name" value="NAD-bd_HRPKS_sdrA"/>
</dbReference>
<dbReference type="PROSITE" id="PS52019">
    <property type="entry name" value="PKS_MFAS_DH"/>
    <property type="match status" value="1"/>
</dbReference>
<evidence type="ECO:0000313" key="11">
    <source>
        <dbReference type="Proteomes" id="UP000054821"/>
    </source>
</evidence>
<dbReference type="SMART" id="SM00827">
    <property type="entry name" value="PKS_AT"/>
    <property type="match status" value="1"/>
</dbReference>
<dbReference type="PROSITE" id="PS50075">
    <property type="entry name" value="CARRIER"/>
    <property type="match status" value="1"/>
</dbReference>
<dbReference type="InterPro" id="IPR001227">
    <property type="entry name" value="Ac_transferase_dom_sf"/>
</dbReference>
<keyword evidence="3" id="KW-0808">Transferase</keyword>
<protein>
    <submittedName>
        <fullName evidence="10">Uncharacterized protein</fullName>
    </submittedName>
</protein>
<accession>A0A2P4ZDD3</accession>
<dbReference type="InterPro" id="IPR010520">
    <property type="entry name" value="FrsA-like"/>
</dbReference>
<feature type="region of interest" description="N-terminal hotdog fold" evidence="6">
    <location>
        <begin position="831"/>
        <end position="965"/>
    </location>
</feature>
<dbReference type="Gene3D" id="3.10.129.110">
    <property type="entry name" value="Polyketide synthase dehydratase"/>
    <property type="match status" value="1"/>
</dbReference>
<dbReference type="GeneID" id="29980887"/>